<evidence type="ECO:0000259" key="1">
    <source>
        <dbReference type="Pfam" id="PF13577"/>
    </source>
</evidence>
<dbReference type="SUPFAM" id="SSF54427">
    <property type="entry name" value="NTF2-like"/>
    <property type="match status" value="1"/>
</dbReference>
<reference evidence="2 3" key="1">
    <citation type="submission" date="2019-06" db="EMBL/GenBank/DDBJ databases">
        <authorList>
            <person name="Broberg M."/>
        </authorList>
    </citation>
    <scope>NUCLEOTIDE SEQUENCE [LARGE SCALE GENOMIC DNA]</scope>
</reference>
<evidence type="ECO:0000313" key="2">
    <source>
        <dbReference type="EMBL" id="VUC32197.1"/>
    </source>
</evidence>
<protein>
    <recommendedName>
        <fullName evidence="1">SnoaL-like domain-containing protein</fullName>
    </recommendedName>
</protein>
<accession>A0ABY6ULQ6</accession>
<sequence>MSTYLQVSGLSAREACVDAVLRFTQGLDDASEELLDSALTDDFTLDATGVSVIGRPYHTLEGKATALPFFLDHVGAMDTCHMLSCFRVALNGDEAKLTCYSLAQHHRNGEGSNIEKVGCLMGNRLTVDLRKITEGEWKMTRLVLKNAWL</sequence>
<evidence type="ECO:0000313" key="3">
    <source>
        <dbReference type="Proteomes" id="UP000766486"/>
    </source>
</evidence>
<dbReference type="Proteomes" id="UP000766486">
    <property type="component" value="Unassembled WGS sequence"/>
</dbReference>
<dbReference type="Pfam" id="PF13577">
    <property type="entry name" value="SnoaL_4"/>
    <property type="match status" value="1"/>
</dbReference>
<keyword evidence="3" id="KW-1185">Reference proteome</keyword>
<dbReference type="InterPro" id="IPR032710">
    <property type="entry name" value="NTF2-like_dom_sf"/>
</dbReference>
<organism evidence="2 3">
    <name type="scientific">Bionectria ochroleuca</name>
    <name type="common">Gliocladium roseum</name>
    <dbReference type="NCBI Taxonomy" id="29856"/>
    <lineage>
        <taxon>Eukaryota</taxon>
        <taxon>Fungi</taxon>
        <taxon>Dikarya</taxon>
        <taxon>Ascomycota</taxon>
        <taxon>Pezizomycotina</taxon>
        <taxon>Sordariomycetes</taxon>
        <taxon>Hypocreomycetidae</taxon>
        <taxon>Hypocreales</taxon>
        <taxon>Bionectriaceae</taxon>
        <taxon>Clonostachys</taxon>
    </lineage>
</organism>
<dbReference type="Gene3D" id="3.10.450.50">
    <property type="match status" value="1"/>
</dbReference>
<comment type="caution">
    <text evidence="2">The sequence shown here is derived from an EMBL/GenBank/DDBJ whole genome shotgun (WGS) entry which is preliminary data.</text>
</comment>
<dbReference type="InterPro" id="IPR037401">
    <property type="entry name" value="SnoaL-like"/>
</dbReference>
<feature type="domain" description="SnoaL-like" evidence="1">
    <location>
        <begin position="10"/>
        <end position="142"/>
    </location>
</feature>
<dbReference type="EMBL" id="CABFNS010000846">
    <property type="protein sequence ID" value="VUC32197.1"/>
    <property type="molecule type" value="Genomic_DNA"/>
</dbReference>
<proteinExistence type="predicted"/>
<gene>
    <name evidence="2" type="ORF">CLO192961_LOCUS322709</name>
</gene>
<name>A0ABY6ULQ6_BIOOC</name>